<dbReference type="PROSITE" id="PS50110">
    <property type="entry name" value="RESPONSE_REGULATORY"/>
    <property type="match status" value="1"/>
</dbReference>
<dbReference type="Gene3D" id="3.40.50.2300">
    <property type="match status" value="1"/>
</dbReference>
<dbReference type="CDD" id="cd17546">
    <property type="entry name" value="REC_hyHK_CKI1_RcsC-like"/>
    <property type="match status" value="1"/>
</dbReference>
<dbReference type="InterPro" id="IPR001789">
    <property type="entry name" value="Sig_transdc_resp-reg_receiver"/>
</dbReference>
<dbReference type="InterPro" id="IPR007891">
    <property type="entry name" value="CHASE3"/>
</dbReference>
<dbReference type="SUPFAM" id="SSF47384">
    <property type="entry name" value="Homodimeric domain of signal transducing histidine kinase"/>
    <property type="match status" value="1"/>
</dbReference>
<dbReference type="eggNOG" id="COG2205">
    <property type="taxonomic scope" value="Bacteria"/>
</dbReference>
<dbReference type="CDD" id="cd19410">
    <property type="entry name" value="HK9-like_sensor"/>
    <property type="match status" value="1"/>
</dbReference>
<dbReference type="PANTHER" id="PTHR43047">
    <property type="entry name" value="TWO-COMPONENT HISTIDINE PROTEIN KINASE"/>
    <property type="match status" value="1"/>
</dbReference>
<dbReference type="PATRIC" id="fig|1384056.3.peg.177"/>
<dbReference type="EMBL" id="AVCK01000003">
    <property type="protein sequence ID" value="KFN48086.1"/>
    <property type="molecule type" value="Genomic_DNA"/>
</dbReference>
<comment type="catalytic activity">
    <reaction evidence="1">
        <text>ATP + protein L-histidine = ADP + protein N-phospho-L-histidine.</text>
        <dbReference type="EC" id="2.7.13.3"/>
    </reaction>
</comment>
<dbReference type="PROSITE" id="PS50109">
    <property type="entry name" value="HIS_KIN"/>
    <property type="match status" value="1"/>
</dbReference>
<dbReference type="STRING" id="1384056.N787_06510"/>
<comment type="caution">
    <text evidence="11">The sequence shown here is derived from an EMBL/GenBank/DDBJ whole genome shotgun (WGS) entry which is preliminary data.</text>
</comment>
<dbReference type="Pfam" id="PF00072">
    <property type="entry name" value="Response_reg"/>
    <property type="match status" value="1"/>
</dbReference>
<gene>
    <name evidence="11" type="ORF">N787_06510</name>
</gene>
<evidence type="ECO:0000259" key="9">
    <source>
        <dbReference type="PROSITE" id="PS50109"/>
    </source>
</evidence>
<evidence type="ECO:0000313" key="11">
    <source>
        <dbReference type="EMBL" id="KFN48086.1"/>
    </source>
</evidence>
<evidence type="ECO:0000256" key="5">
    <source>
        <dbReference type="ARBA" id="ARBA00022777"/>
    </source>
</evidence>
<dbReference type="Pfam" id="PF02518">
    <property type="entry name" value="HATPase_c"/>
    <property type="match status" value="1"/>
</dbReference>
<dbReference type="GO" id="GO:0000155">
    <property type="term" value="F:phosphorelay sensor kinase activity"/>
    <property type="evidence" value="ECO:0007669"/>
    <property type="project" value="InterPro"/>
</dbReference>
<dbReference type="Pfam" id="PF05227">
    <property type="entry name" value="CHASE3"/>
    <property type="match status" value="1"/>
</dbReference>
<accession>A0A091B8M9</accession>
<dbReference type="FunFam" id="3.30.565.10:FF:000010">
    <property type="entry name" value="Sensor histidine kinase RcsC"/>
    <property type="match status" value="1"/>
</dbReference>
<dbReference type="Pfam" id="PF00512">
    <property type="entry name" value="HisKA"/>
    <property type="match status" value="1"/>
</dbReference>
<evidence type="ECO:0000256" key="4">
    <source>
        <dbReference type="ARBA" id="ARBA00022679"/>
    </source>
</evidence>
<evidence type="ECO:0000256" key="3">
    <source>
        <dbReference type="ARBA" id="ARBA00022553"/>
    </source>
</evidence>
<name>A0A091B8M9_9GAMM</name>
<dbReference type="GO" id="GO:0009927">
    <property type="term" value="F:histidine phosphotransfer kinase activity"/>
    <property type="evidence" value="ECO:0007669"/>
    <property type="project" value="TreeGrafter"/>
</dbReference>
<feature type="transmembrane region" description="Helical" evidence="8">
    <location>
        <begin position="193"/>
        <end position="213"/>
    </location>
</feature>
<sequence length="721" mass="79083">MPNRPATFRYRVFNGLLLASVLVLAGTSYLSLRATDAMQASVEAASHSQQVINDIGRVWGLLGDSESHHLRYVLTGKPDFQLEYRLVLQSLNESFAGLSGHVSDNPRQVELLTRLKAMHLARSEYSATTQQLRSDANRGMTGALAAMEERVRSGQGARLLAEMRQVIVEMNAEEAALLAARNQQRNQMLQQNWATVVTASLLALFAGLVGYAATRRMQRKAAEAFRAEMQAEQARRSSQDKSIFLASMSHEIRTPMNAIFGFTNLLAEDISDPKQVAWVDSIRKSGQALLSLINDVLDLSKMEAGKMDLRDEPTDLREIVDQTLTMFRQAAADKGIRLTAEYDGQADLPLVVDPVRVRQVLINLVSNAVKYTEHGGVIVRLACHPCPKDGHCDLRIEVADTGTGIPAHQLGQIFEPFEQGDSVDGRSREGTGLGLSIARRLVDLMGGTLRVDSTVGEGSLFVFEIPERAISHESVSQQPVAGLRVDFDRLPPLEVLVVDDVAWNRELVAAYLGGSHHRVRQAVDGLAAVEQVRTAAPDVVLMDLRMPRLSGDQALQRIRASQQHDDIPVIAVTASSMNEDEEWVRARFDGYVRKPYTKAELFEALARHFPAAPDPDAPAGVASAPEAVVEPADDSTPRAPDAAALQALEALHADLPQVRRHLRMREVEAAAARMSELATTLDWPRLARHGAALTEAAATFDLPAVKRLLETCPRAAEPRHD</sequence>
<keyword evidence="5" id="KW-0418">Kinase</keyword>
<proteinExistence type="predicted"/>
<dbReference type="InterPro" id="IPR004358">
    <property type="entry name" value="Sig_transdc_His_kin-like_C"/>
</dbReference>
<feature type="domain" description="Response regulatory" evidence="10">
    <location>
        <begin position="494"/>
        <end position="609"/>
    </location>
</feature>
<feature type="domain" description="Histidine kinase" evidence="9">
    <location>
        <begin position="247"/>
        <end position="469"/>
    </location>
</feature>
<evidence type="ECO:0000256" key="7">
    <source>
        <dbReference type="PROSITE-ProRule" id="PRU00169"/>
    </source>
</evidence>
<evidence type="ECO:0000256" key="8">
    <source>
        <dbReference type="SAM" id="Phobius"/>
    </source>
</evidence>
<dbReference type="PRINTS" id="PR00344">
    <property type="entry name" value="BCTRLSENSOR"/>
</dbReference>
<dbReference type="SMART" id="SM00388">
    <property type="entry name" value="HisKA"/>
    <property type="match status" value="1"/>
</dbReference>
<dbReference type="SUPFAM" id="SSF52172">
    <property type="entry name" value="CheY-like"/>
    <property type="match status" value="1"/>
</dbReference>
<dbReference type="CDD" id="cd16922">
    <property type="entry name" value="HATPase_EvgS-ArcB-TorS-like"/>
    <property type="match status" value="1"/>
</dbReference>
<dbReference type="SUPFAM" id="SSF55874">
    <property type="entry name" value="ATPase domain of HSP90 chaperone/DNA topoisomerase II/histidine kinase"/>
    <property type="match status" value="1"/>
</dbReference>
<dbReference type="InterPro" id="IPR003594">
    <property type="entry name" value="HATPase_dom"/>
</dbReference>
<keyword evidence="8" id="KW-0472">Membrane</keyword>
<keyword evidence="8" id="KW-0812">Transmembrane</keyword>
<dbReference type="InterPro" id="IPR036097">
    <property type="entry name" value="HisK_dim/P_sf"/>
</dbReference>
<organism evidence="11 12">
    <name type="scientific">Arenimonas metalli CF5-1</name>
    <dbReference type="NCBI Taxonomy" id="1384056"/>
    <lineage>
        <taxon>Bacteria</taxon>
        <taxon>Pseudomonadati</taxon>
        <taxon>Pseudomonadota</taxon>
        <taxon>Gammaproteobacteria</taxon>
        <taxon>Lysobacterales</taxon>
        <taxon>Lysobacteraceae</taxon>
        <taxon>Arenimonas</taxon>
    </lineage>
</organism>
<dbReference type="OrthoDB" id="9797243at2"/>
<evidence type="ECO:0000313" key="12">
    <source>
        <dbReference type="Proteomes" id="UP000029393"/>
    </source>
</evidence>
<dbReference type="PANTHER" id="PTHR43047:SF72">
    <property type="entry name" value="OSMOSENSING HISTIDINE PROTEIN KINASE SLN1"/>
    <property type="match status" value="1"/>
</dbReference>
<dbReference type="InterPro" id="IPR036890">
    <property type="entry name" value="HATPase_C_sf"/>
</dbReference>
<keyword evidence="6" id="KW-0902">Two-component regulatory system</keyword>
<reference evidence="11 12" key="1">
    <citation type="submission" date="2013-09" db="EMBL/GenBank/DDBJ databases">
        <title>Genome sequencing of Arenimonas metalli.</title>
        <authorList>
            <person name="Chen F."/>
            <person name="Wang G."/>
        </authorList>
    </citation>
    <scope>NUCLEOTIDE SEQUENCE [LARGE SCALE GENOMIC DNA]</scope>
    <source>
        <strain evidence="11 12">CF5-1</strain>
    </source>
</reference>
<dbReference type="SMART" id="SM00387">
    <property type="entry name" value="HATPase_c"/>
    <property type="match status" value="1"/>
</dbReference>
<evidence type="ECO:0000256" key="2">
    <source>
        <dbReference type="ARBA" id="ARBA00012438"/>
    </source>
</evidence>
<keyword evidence="4" id="KW-0808">Transferase</keyword>
<dbReference type="EC" id="2.7.13.3" evidence="2"/>
<protein>
    <recommendedName>
        <fullName evidence="2">histidine kinase</fullName>
        <ecNumber evidence="2">2.7.13.3</ecNumber>
    </recommendedName>
</protein>
<dbReference type="AlphaFoldDB" id="A0A091B8M9"/>
<dbReference type="CDD" id="cd00082">
    <property type="entry name" value="HisKA"/>
    <property type="match status" value="1"/>
</dbReference>
<dbReference type="InterPro" id="IPR011006">
    <property type="entry name" value="CheY-like_superfamily"/>
</dbReference>
<keyword evidence="3 7" id="KW-0597">Phosphoprotein</keyword>
<dbReference type="GO" id="GO:0005886">
    <property type="term" value="C:plasma membrane"/>
    <property type="evidence" value="ECO:0007669"/>
    <property type="project" value="TreeGrafter"/>
</dbReference>
<evidence type="ECO:0000259" key="10">
    <source>
        <dbReference type="PROSITE" id="PS50110"/>
    </source>
</evidence>
<dbReference type="Gene3D" id="3.30.565.10">
    <property type="entry name" value="Histidine kinase-like ATPase, C-terminal domain"/>
    <property type="match status" value="1"/>
</dbReference>
<evidence type="ECO:0000256" key="6">
    <source>
        <dbReference type="ARBA" id="ARBA00023012"/>
    </source>
</evidence>
<dbReference type="RefSeq" id="WP_052575000.1">
    <property type="nucleotide sequence ID" value="NZ_AVCK01000003.1"/>
</dbReference>
<dbReference type="InterPro" id="IPR005467">
    <property type="entry name" value="His_kinase_dom"/>
</dbReference>
<dbReference type="Gene3D" id="1.10.287.130">
    <property type="match status" value="1"/>
</dbReference>
<keyword evidence="12" id="KW-1185">Reference proteome</keyword>
<keyword evidence="8" id="KW-1133">Transmembrane helix</keyword>
<dbReference type="Proteomes" id="UP000029393">
    <property type="component" value="Unassembled WGS sequence"/>
</dbReference>
<dbReference type="InterPro" id="IPR003661">
    <property type="entry name" value="HisK_dim/P_dom"/>
</dbReference>
<evidence type="ECO:0000256" key="1">
    <source>
        <dbReference type="ARBA" id="ARBA00000085"/>
    </source>
</evidence>
<feature type="modified residue" description="4-aspartylphosphate" evidence="7">
    <location>
        <position position="543"/>
    </location>
</feature>
<dbReference type="SMART" id="SM00448">
    <property type="entry name" value="REC"/>
    <property type="match status" value="1"/>
</dbReference>